<sequence length="80" mass="9085">MDATFVDQPQINPSNPLSFDCVRFGSFFFDIVNHPLLVTLEDDGWLGQPFCLRGANDPNLPLLRPPCRFFFVFGIARPNL</sequence>
<dbReference type="EMBL" id="BPLQ01008660">
    <property type="protein sequence ID" value="GIY38733.1"/>
    <property type="molecule type" value="Genomic_DNA"/>
</dbReference>
<gene>
    <name evidence="1" type="ORF">CDAR_575071</name>
</gene>
<dbReference type="Proteomes" id="UP001054837">
    <property type="component" value="Unassembled WGS sequence"/>
</dbReference>
<keyword evidence="2" id="KW-1185">Reference proteome</keyword>
<comment type="caution">
    <text evidence="1">The sequence shown here is derived from an EMBL/GenBank/DDBJ whole genome shotgun (WGS) entry which is preliminary data.</text>
</comment>
<protein>
    <submittedName>
        <fullName evidence="1">Uncharacterized protein</fullName>
    </submittedName>
</protein>
<dbReference type="AlphaFoldDB" id="A0AAV4T4B1"/>
<reference evidence="1 2" key="1">
    <citation type="submission" date="2021-06" db="EMBL/GenBank/DDBJ databases">
        <title>Caerostris darwini draft genome.</title>
        <authorList>
            <person name="Kono N."/>
            <person name="Arakawa K."/>
        </authorList>
    </citation>
    <scope>NUCLEOTIDE SEQUENCE [LARGE SCALE GENOMIC DNA]</scope>
</reference>
<name>A0AAV4T4B1_9ARAC</name>
<organism evidence="1 2">
    <name type="scientific">Caerostris darwini</name>
    <dbReference type="NCBI Taxonomy" id="1538125"/>
    <lineage>
        <taxon>Eukaryota</taxon>
        <taxon>Metazoa</taxon>
        <taxon>Ecdysozoa</taxon>
        <taxon>Arthropoda</taxon>
        <taxon>Chelicerata</taxon>
        <taxon>Arachnida</taxon>
        <taxon>Araneae</taxon>
        <taxon>Araneomorphae</taxon>
        <taxon>Entelegynae</taxon>
        <taxon>Araneoidea</taxon>
        <taxon>Araneidae</taxon>
        <taxon>Caerostris</taxon>
    </lineage>
</organism>
<evidence type="ECO:0000313" key="1">
    <source>
        <dbReference type="EMBL" id="GIY38733.1"/>
    </source>
</evidence>
<accession>A0AAV4T4B1</accession>
<evidence type="ECO:0000313" key="2">
    <source>
        <dbReference type="Proteomes" id="UP001054837"/>
    </source>
</evidence>
<proteinExistence type="predicted"/>